<proteinExistence type="predicted"/>
<organism evidence="1 2">
    <name type="scientific">Steinernema carpocapsae</name>
    <name type="common">Entomopathogenic nematode</name>
    <dbReference type="NCBI Taxonomy" id="34508"/>
    <lineage>
        <taxon>Eukaryota</taxon>
        <taxon>Metazoa</taxon>
        <taxon>Ecdysozoa</taxon>
        <taxon>Nematoda</taxon>
        <taxon>Chromadorea</taxon>
        <taxon>Rhabditida</taxon>
        <taxon>Tylenchina</taxon>
        <taxon>Panagrolaimomorpha</taxon>
        <taxon>Strongyloidoidea</taxon>
        <taxon>Steinernematidae</taxon>
        <taxon>Steinernema</taxon>
    </lineage>
</organism>
<evidence type="ECO:0000313" key="1">
    <source>
        <dbReference type="EMBL" id="TKR92868.1"/>
    </source>
</evidence>
<name>A0A4U5P9C6_STECR</name>
<protein>
    <submittedName>
        <fullName evidence="1">Uncharacterized protein</fullName>
    </submittedName>
</protein>
<accession>A0A4U5P9C6</accession>
<dbReference type="AlphaFoldDB" id="A0A4U5P9C6"/>
<reference evidence="1 2" key="2">
    <citation type="journal article" date="2019" name="G3 (Bethesda)">
        <title>Hybrid Assembly of the Genome of the Entomopathogenic Nematode Steinernema carpocapsae Identifies the X-Chromosome.</title>
        <authorList>
            <person name="Serra L."/>
            <person name="Macchietto M."/>
            <person name="Macias-Munoz A."/>
            <person name="McGill C.J."/>
            <person name="Rodriguez I.M."/>
            <person name="Rodriguez B."/>
            <person name="Murad R."/>
            <person name="Mortazavi A."/>
        </authorList>
    </citation>
    <scope>NUCLEOTIDE SEQUENCE [LARGE SCALE GENOMIC DNA]</scope>
    <source>
        <strain evidence="1 2">ALL</strain>
    </source>
</reference>
<keyword evidence="2" id="KW-1185">Reference proteome</keyword>
<dbReference type="Proteomes" id="UP000298663">
    <property type="component" value="Unassembled WGS sequence"/>
</dbReference>
<dbReference type="EMBL" id="AZBU02000002">
    <property type="protein sequence ID" value="TKR92868.1"/>
    <property type="molecule type" value="Genomic_DNA"/>
</dbReference>
<evidence type="ECO:0000313" key="2">
    <source>
        <dbReference type="Proteomes" id="UP000298663"/>
    </source>
</evidence>
<sequence>MIKKSRRKFATCKENAEADEKRSYLGTGDVCIEAPVAVTSFLGCLPSAKSCLFWVNTKGINGTESSCTYYARVCNVSRKTAVYGQHALCLEDDYSTNSTYY</sequence>
<reference evidence="1 2" key="1">
    <citation type="journal article" date="2015" name="Genome Biol.">
        <title>Comparative genomics of Steinernema reveals deeply conserved gene regulatory networks.</title>
        <authorList>
            <person name="Dillman A.R."/>
            <person name="Macchietto M."/>
            <person name="Porter C.F."/>
            <person name="Rogers A."/>
            <person name="Williams B."/>
            <person name="Antoshechkin I."/>
            <person name="Lee M.M."/>
            <person name="Goodwin Z."/>
            <person name="Lu X."/>
            <person name="Lewis E.E."/>
            <person name="Goodrich-Blair H."/>
            <person name="Stock S.P."/>
            <person name="Adams B.J."/>
            <person name="Sternberg P.W."/>
            <person name="Mortazavi A."/>
        </authorList>
    </citation>
    <scope>NUCLEOTIDE SEQUENCE [LARGE SCALE GENOMIC DNA]</scope>
    <source>
        <strain evidence="1 2">ALL</strain>
    </source>
</reference>
<gene>
    <name evidence="1" type="ORF">L596_007437</name>
</gene>
<comment type="caution">
    <text evidence="1">The sequence shown here is derived from an EMBL/GenBank/DDBJ whole genome shotgun (WGS) entry which is preliminary data.</text>
</comment>